<proteinExistence type="predicted"/>
<dbReference type="EMBL" id="KB742711">
    <property type="protein sequence ID" value="EOB05208.1"/>
    <property type="molecule type" value="Genomic_DNA"/>
</dbReference>
<gene>
    <name evidence="2" type="ORF">Anapl_02107</name>
</gene>
<accession>R0LXI6</accession>
<feature type="compositionally biased region" description="Basic and acidic residues" evidence="1">
    <location>
        <begin position="87"/>
        <end position="99"/>
    </location>
</feature>
<name>R0LXI6_ANAPL</name>
<dbReference type="Proteomes" id="UP000296049">
    <property type="component" value="Unassembled WGS sequence"/>
</dbReference>
<evidence type="ECO:0000313" key="3">
    <source>
        <dbReference type="Proteomes" id="UP000296049"/>
    </source>
</evidence>
<dbReference type="AlphaFoldDB" id="R0LXI6"/>
<organism evidence="2 3">
    <name type="scientific">Anas platyrhynchos</name>
    <name type="common">Mallard</name>
    <name type="synonym">Anas boschas</name>
    <dbReference type="NCBI Taxonomy" id="8839"/>
    <lineage>
        <taxon>Eukaryota</taxon>
        <taxon>Metazoa</taxon>
        <taxon>Chordata</taxon>
        <taxon>Craniata</taxon>
        <taxon>Vertebrata</taxon>
        <taxon>Euteleostomi</taxon>
        <taxon>Archelosauria</taxon>
        <taxon>Archosauria</taxon>
        <taxon>Dinosauria</taxon>
        <taxon>Saurischia</taxon>
        <taxon>Theropoda</taxon>
        <taxon>Coelurosauria</taxon>
        <taxon>Aves</taxon>
        <taxon>Neognathae</taxon>
        <taxon>Galloanserae</taxon>
        <taxon>Anseriformes</taxon>
        <taxon>Anatidae</taxon>
        <taxon>Anatinae</taxon>
        <taxon>Anas</taxon>
    </lineage>
</organism>
<evidence type="ECO:0000313" key="2">
    <source>
        <dbReference type="EMBL" id="EOB05208.1"/>
    </source>
</evidence>
<sequence>MSVRRWHSQGPDGDRLTTLTHRASTAACTPTACSRSQHSTHIMKGILASPGKRSWQCFCPCSRVPGWLLAQDSSHIPQILSDPTADNAEHSAAFRDNQEKAPIAQPHQAGAYRAHCPDGQGQDPGALQEVESQRVPAPG</sequence>
<keyword evidence="3" id="KW-1185">Reference proteome</keyword>
<feature type="region of interest" description="Disordered" evidence="1">
    <location>
        <begin position="80"/>
        <end position="139"/>
    </location>
</feature>
<reference evidence="3" key="1">
    <citation type="journal article" date="2013" name="Nat. Genet.">
        <title>The duck genome and transcriptome provide insight into an avian influenza virus reservoir species.</title>
        <authorList>
            <person name="Huang Y."/>
            <person name="Li Y."/>
            <person name="Burt D.W."/>
            <person name="Chen H."/>
            <person name="Zhang Y."/>
            <person name="Qian W."/>
            <person name="Kim H."/>
            <person name="Gan S."/>
            <person name="Zhao Y."/>
            <person name="Li J."/>
            <person name="Yi K."/>
            <person name="Feng H."/>
            <person name="Zhu P."/>
            <person name="Li B."/>
            <person name="Liu Q."/>
            <person name="Fairley S."/>
            <person name="Magor K.E."/>
            <person name="Du Z."/>
            <person name="Hu X."/>
            <person name="Goodman L."/>
            <person name="Tafer H."/>
            <person name="Vignal A."/>
            <person name="Lee T."/>
            <person name="Kim K.W."/>
            <person name="Sheng Z."/>
            <person name="An Y."/>
            <person name="Searle S."/>
            <person name="Herrero J."/>
            <person name="Groenen M.A."/>
            <person name="Crooijmans R.P."/>
            <person name="Faraut T."/>
            <person name="Cai Q."/>
            <person name="Webster R.G."/>
            <person name="Aldridge J.R."/>
            <person name="Warren W.C."/>
            <person name="Bartschat S."/>
            <person name="Kehr S."/>
            <person name="Marz M."/>
            <person name="Stadler P.F."/>
            <person name="Smith J."/>
            <person name="Kraus R.H."/>
            <person name="Zhao Y."/>
            <person name="Ren L."/>
            <person name="Fei J."/>
            <person name="Morisson M."/>
            <person name="Kaiser P."/>
            <person name="Griffin D.K."/>
            <person name="Rao M."/>
            <person name="Pitel F."/>
            <person name="Wang J."/>
            <person name="Li N."/>
        </authorList>
    </citation>
    <scope>NUCLEOTIDE SEQUENCE [LARGE SCALE GENOMIC DNA]</scope>
</reference>
<evidence type="ECO:0000256" key="1">
    <source>
        <dbReference type="SAM" id="MobiDB-lite"/>
    </source>
</evidence>
<protein>
    <submittedName>
        <fullName evidence="2">Uncharacterized protein</fullName>
    </submittedName>
</protein>